<evidence type="ECO:0000313" key="14">
    <source>
        <dbReference type="Proteomes" id="UP000280792"/>
    </source>
</evidence>
<reference evidence="13 14" key="2">
    <citation type="submission" date="2018-12" db="EMBL/GenBank/DDBJ databases">
        <title>Simiduia agarivorans gen. nov., sp. nov., a marine, agarolytic bacterium isolated from shallow coastal water from Keelung, Taiwan.</title>
        <authorList>
            <person name="Shieh W.Y."/>
        </authorList>
    </citation>
    <scope>NUCLEOTIDE SEQUENCE [LARGE SCALE GENOMIC DNA]</scope>
    <source>
        <strain evidence="13 14">GTF-13</strain>
    </source>
</reference>
<name>A0A3P3VJR5_9GAMM</name>
<keyword evidence="4 10" id="KW-0812">Transmembrane</keyword>
<protein>
    <recommendedName>
        <fullName evidence="3">cytochrome-c oxidase</fullName>
        <ecNumber evidence="3">7.1.1.9</ecNumber>
    </recommendedName>
    <alternativeName>
        <fullName evidence="8">Cytochrome aa3 subunit 3</fullName>
    </alternativeName>
    <alternativeName>
        <fullName evidence="9">Cytochrome c oxidase polypeptide III</fullName>
    </alternativeName>
</protein>
<dbReference type="SUPFAM" id="SSF81452">
    <property type="entry name" value="Cytochrome c oxidase subunit III-like"/>
    <property type="match status" value="1"/>
</dbReference>
<dbReference type="GO" id="GO:0019646">
    <property type="term" value="P:aerobic electron transport chain"/>
    <property type="evidence" value="ECO:0007669"/>
    <property type="project" value="InterPro"/>
</dbReference>
<evidence type="ECO:0000256" key="5">
    <source>
        <dbReference type="ARBA" id="ARBA00022967"/>
    </source>
</evidence>
<keyword evidence="14" id="KW-1185">Reference proteome</keyword>
<dbReference type="EMBL" id="QWEZ01000002">
    <property type="protein sequence ID" value="RRJ82567.1"/>
    <property type="molecule type" value="Genomic_DNA"/>
</dbReference>
<dbReference type="Gene3D" id="1.10.287.70">
    <property type="match status" value="1"/>
</dbReference>
<feature type="transmembrane region" description="Helical" evidence="11">
    <location>
        <begin position="85"/>
        <end position="105"/>
    </location>
</feature>
<evidence type="ECO:0000256" key="10">
    <source>
        <dbReference type="RuleBase" id="RU003376"/>
    </source>
</evidence>
<evidence type="ECO:0000313" key="13">
    <source>
        <dbReference type="EMBL" id="RRJ82567.1"/>
    </source>
</evidence>
<evidence type="ECO:0000259" key="12">
    <source>
        <dbReference type="PROSITE" id="PS50253"/>
    </source>
</evidence>
<feature type="transmembrane region" description="Helical" evidence="11">
    <location>
        <begin position="226"/>
        <end position="251"/>
    </location>
</feature>
<evidence type="ECO:0000256" key="4">
    <source>
        <dbReference type="ARBA" id="ARBA00022692"/>
    </source>
</evidence>
<dbReference type="InterPro" id="IPR035973">
    <property type="entry name" value="Cyt_c_oxidase_su3-like_sf"/>
</dbReference>
<keyword evidence="7 11" id="KW-0472">Membrane</keyword>
<dbReference type="RefSeq" id="WP_125016421.1">
    <property type="nucleotide sequence ID" value="NZ_QWEZ01000002.1"/>
</dbReference>
<dbReference type="InterPro" id="IPR024791">
    <property type="entry name" value="Cyt_c/ubiquinol_Oxase_su3"/>
</dbReference>
<dbReference type="AlphaFoldDB" id="A0A3P3VJR5"/>
<dbReference type="EC" id="7.1.1.9" evidence="3"/>
<dbReference type="PROSITE" id="PS50253">
    <property type="entry name" value="COX3"/>
    <property type="match status" value="1"/>
</dbReference>
<dbReference type="Proteomes" id="UP000280792">
    <property type="component" value="Unassembled WGS sequence"/>
</dbReference>
<evidence type="ECO:0000256" key="3">
    <source>
        <dbReference type="ARBA" id="ARBA00012949"/>
    </source>
</evidence>
<keyword evidence="5" id="KW-1278">Translocase</keyword>
<dbReference type="CDD" id="cd01665">
    <property type="entry name" value="Cyt_c_Oxidase_III"/>
    <property type="match status" value="1"/>
</dbReference>
<dbReference type="PANTHER" id="PTHR11403">
    <property type="entry name" value="CYTOCHROME C OXIDASE SUBUNIT III"/>
    <property type="match status" value="1"/>
</dbReference>
<dbReference type="Gene3D" id="1.20.120.80">
    <property type="entry name" value="Cytochrome c oxidase, subunit III, four-helix bundle"/>
    <property type="match status" value="1"/>
</dbReference>
<reference evidence="13 14" key="1">
    <citation type="submission" date="2018-08" db="EMBL/GenBank/DDBJ databases">
        <authorList>
            <person name="Khan S.A."/>
        </authorList>
    </citation>
    <scope>NUCLEOTIDE SEQUENCE [LARGE SCALE GENOMIC DNA]</scope>
    <source>
        <strain evidence="13 14">GTF-13</strain>
    </source>
</reference>
<dbReference type="InterPro" id="IPR013833">
    <property type="entry name" value="Cyt_c_oxidase_su3_a-hlx"/>
</dbReference>
<evidence type="ECO:0000256" key="11">
    <source>
        <dbReference type="SAM" id="Phobius"/>
    </source>
</evidence>
<organism evidence="13 14">
    <name type="scientific">Aestuariirhabdus litorea</name>
    <dbReference type="NCBI Taxonomy" id="2528527"/>
    <lineage>
        <taxon>Bacteria</taxon>
        <taxon>Pseudomonadati</taxon>
        <taxon>Pseudomonadota</taxon>
        <taxon>Gammaproteobacteria</taxon>
        <taxon>Oceanospirillales</taxon>
        <taxon>Aestuariirhabdaceae</taxon>
        <taxon>Aestuariirhabdus</taxon>
    </lineage>
</organism>
<dbReference type="InterPro" id="IPR000298">
    <property type="entry name" value="Cyt_c_oxidase-like_su3"/>
</dbReference>
<evidence type="ECO:0000256" key="8">
    <source>
        <dbReference type="ARBA" id="ARBA00031400"/>
    </source>
</evidence>
<comment type="subcellular location">
    <subcellularLocation>
        <location evidence="10">Cell membrane</location>
        <topology evidence="10">Multi-pass membrane protein</topology>
    </subcellularLocation>
    <subcellularLocation>
        <location evidence="1">Membrane</location>
        <topology evidence="1">Multi-pass membrane protein</topology>
    </subcellularLocation>
</comment>
<evidence type="ECO:0000256" key="6">
    <source>
        <dbReference type="ARBA" id="ARBA00022989"/>
    </source>
</evidence>
<dbReference type="Pfam" id="PF00510">
    <property type="entry name" value="COX3"/>
    <property type="match status" value="2"/>
</dbReference>
<accession>A0A3P3VJR5</accession>
<feature type="transmembrane region" description="Helical" evidence="11">
    <location>
        <begin position="271"/>
        <end position="289"/>
    </location>
</feature>
<comment type="caution">
    <text evidence="13">The sequence shown here is derived from an EMBL/GenBank/DDBJ whole genome shotgun (WGS) entry which is preliminary data.</text>
</comment>
<evidence type="ECO:0000256" key="1">
    <source>
        <dbReference type="ARBA" id="ARBA00004141"/>
    </source>
</evidence>
<feature type="transmembrane region" description="Helical" evidence="11">
    <location>
        <begin position="41"/>
        <end position="64"/>
    </location>
</feature>
<dbReference type="FunFam" id="1.20.120.80:FF:000003">
    <property type="entry name" value="Cytochrome c oxidase subunit 3"/>
    <property type="match status" value="1"/>
</dbReference>
<evidence type="ECO:0000256" key="7">
    <source>
        <dbReference type="ARBA" id="ARBA00023136"/>
    </source>
</evidence>
<dbReference type="PANTHER" id="PTHR11403:SF7">
    <property type="entry name" value="CYTOCHROME C OXIDASE SUBUNIT 3"/>
    <property type="match status" value="1"/>
</dbReference>
<feature type="transmembrane region" description="Helical" evidence="11">
    <location>
        <begin position="154"/>
        <end position="174"/>
    </location>
</feature>
<dbReference type="GO" id="GO:0005886">
    <property type="term" value="C:plasma membrane"/>
    <property type="evidence" value="ECO:0007669"/>
    <property type="project" value="UniProtKB-SubCell"/>
</dbReference>
<feature type="domain" description="Heme-copper oxidase subunit III family profile" evidence="12">
    <location>
        <begin position="4"/>
        <end position="290"/>
    </location>
</feature>
<gene>
    <name evidence="13" type="ORF">D0544_11915</name>
</gene>
<evidence type="ECO:0000256" key="9">
    <source>
        <dbReference type="ARBA" id="ARBA00031625"/>
    </source>
</evidence>
<evidence type="ECO:0000256" key="2">
    <source>
        <dbReference type="ARBA" id="ARBA00010581"/>
    </source>
</evidence>
<sequence>MTTGDQHYFVPEPSRWPIIAVVGIFVTLFGVVLTVNDVSSGPILSLLGLAVLVYLFTGWFGDVIREGRSGSYNDQVSVSFRQAMAWFIASEVFFFAAFFGSLFYIRTIAIPSLAGEGHLASSHLLWEGFKDAWPLLNLPDNESYVPAREAMGPLGIPLLNTVILLTSGATITWAHWGLKANRRGHLVVGLALTVLLGVVFLGFQAYEYVHAYEELGLTLKAGVYGSTFYMLTGFHGLHVTMGTIMLIVILLRSMKGHFTPKDHFGFEGVAWYWHFVDFVWLGLYVFVYWL</sequence>
<proteinExistence type="inferred from homology"/>
<dbReference type="GO" id="GO:0004129">
    <property type="term" value="F:cytochrome-c oxidase activity"/>
    <property type="evidence" value="ECO:0007669"/>
    <property type="project" value="UniProtKB-EC"/>
</dbReference>
<keyword evidence="6 11" id="KW-1133">Transmembrane helix</keyword>
<dbReference type="InterPro" id="IPR033945">
    <property type="entry name" value="Cyt_c_oxase_su3_dom"/>
</dbReference>
<feature type="transmembrane region" description="Helical" evidence="11">
    <location>
        <begin position="16"/>
        <end position="35"/>
    </location>
</feature>
<feature type="transmembrane region" description="Helical" evidence="11">
    <location>
        <begin position="186"/>
        <end position="206"/>
    </location>
</feature>
<comment type="similarity">
    <text evidence="2 10">Belongs to the cytochrome c oxidase subunit 3 family.</text>
</comment>